<dbReference type="EMBL" id="CADCTV010000301">
    <property type="protein sequence ID" value="CAA9315359.1"/>
    <property type="molecule type" value="Genomic_DNA"/>
</dbReference>
<evidence type="ECO:0000313" key="2">
    <source>
        <dbReference type="EMBL" id="CAA9315359.1"/>
    </source>
</evidence>
<name>A0A6J4KVX2_9BACT</name>
<gene>
    <name evidence="2" type="ORF">AVDCRST_MAG89-1364</name>
</gene>
<feature type="compositionally biased region" description="Basic residues" evidence="1">
    <location>
        <begin position="7"/>
        <end position="19"/>
    </location>
</feature>
<sequence length="46" mass="4660">DPPARVGRLRGPGRHRALSRRGVGLGAGHARVPGKRAARLASPGAA</sequence>
<accession>A0A6J4KVX2</accession>
<protein>
    <submittedName>
        <fullName evidence="2">Uncharacterized protein</fullName>
    </submittedName>
</protein>
<feature type="non-terminal residue" evidence="2">
    <location>
        <position position="46"/>
    </location>
</feature>
<feature type="region of interest" description="Disordered" evidence="1">
    <location>
        <begin position="1"/>
        <end position="46"/>
    </location>
</feature>
<evidence type="ECO:0000256" key="1">
    <source>
        <dbReference type="SAM" id="MobiDB-lite"/>
    </source>
</evidence>
<proteinExistence type="predicted"/>
<feature type="non-terminal residue" evidence="2">
    <location>
        <position position="1"/>
    </location>
</feature>
<dbReference type="AlphaFoldDB" id="A0A6J4KVX2"/>
<organism evidence="2">
    <name type="scientific">uncultured Gemmatimonadota bacterium</name>
    <dbReference type="NCBI Taxonomy" id="203437"/>
    <lineage>
        <taxon>Bacteria</taxon>
        <taxon>Pseudomonadati</taxon>
        <taxon>Gemmatimonadota</taxon>
        <taxon>environmental samples</taxon>
    </lineage>
</organism>
<reference evidence="2" key="1">
    <citation type="submission" date="2020-02" db="EMBL/GenBank/DDBJ databases">
        <authorList>
            <person name="Meier V. D."/>
        </authorList>
    </citation>
    <scope>NUCLEOTIDE SEQUENCE</scope>
    <source>
        <strain evidence="2">AVDCRST_MAG89</strain>
    </source>
</reference>